<feature type="transmembrane region" description="Helical" evidence="6">
    <location>
        <begin position="354"/>
        <end position="372"/>
    </location>
</feature>
<gene>
    <name evidence="7" type="ordered locus">Cpha266_0940</name>
</gene>
<dbReference type="GO" id="GO:0043190">
    <property type="term" value="C:ATP-binding cassette (ABC) transporter complex"/>
    <property type="evidence" value="ECO:0007669"/>
    <property type="project" value="TreeGrafter"/>
</dbReference>
<reference evidence="7 8" key="1">
    <citation type="submission" date="2006-12" db="EMBL/GenBank/DDBJ databases">
        <title>Complete sequence of Chlorobium phaeobacteroides DSM 266.</title>
        <authorList>
            <consortium name="US DOE Joint Genome Institute"/>
            <person name="Copeland A."/>
            <person name="Lucas S."/>
            <person name="Lapidus A."/>
            <person name="Barry K."/>
            <person name="Detter J.C."/>
            <person name="Glavina del Rio T."/>
            <person name="Hammon N."/>
            <person name="Israni S."/>
            <person name="Pitluck S."/>
            <person name="Goltsman E."/>
            <person name="Schmutz J."/>
            <person name="Larimer F."/>
            <person name="Land M."/>
            <person name="Hauser L."/>
            <person name="Mikhailova N."/>
            <person name="Li T."/>
            <person name="Overmann J."/>
            <person name="Bryant D.A."/>
            <person name="Richardson P."/>
        </authorList>
    </citation>
    <scope>NUCLEOTIDE SEQUENCE [LARGE SCALE GENOMIC DNA]</scope>
    <source>
        <strain evidence="7 8">DSM 266</strain>
    </source>
</reference>
<accession>A1BF11</accession>
<keyword evidence="5 6" id="KW-0472">Membrane</keyword>
<sequence>MKIIDRYLLKSHIGPFIFAFITILFVLILQFFAVFSERLLGKGIGWMTLLELVVVQSAWMVSFTIPMAVLIAVVMAFGAMTNASEITIFRASGISLYRLMAPVLLAATLLSLVAERFNNVVLPEANYKAKSLMADIVKSKPVFGLTENAFSTLIDGYSILVRQTDPETGAIRGIVIYDFTRPDFRTIVTAESGGVNFSSDYHYLIITLENGEIHEIQQPQHKEYRKMSFKKHRFVFESSGFGFNRSVESAIRSDDRDLSSGGLLSISRDFRSRIALAKQRINEPLVHLGSVFGSVPGVSSSKERSMQSNITKEGRTFAAGYVDKLILSLDQELHRMESDTGMYNKYMAEYHKKYALAFACIVFALVGAPLGVLARRGGFGIGAGLSLVFFVLYWILMISGEKLAERGLLDPGLSMWLGNITIGFIGLFLLYRLTGAVFNSSK</sequence>
<feature type="transmembrane region" description="Helical" evidence="6">
    <location>
        <begin position="12"/>
        <end position="33"/>
    </location>
</feature>
<evidence type="ECO:0000256" key="2">
    <source>
        <dbReference type="ARBA" id="ARBA00022475"/>
    </source>
</evidence>
<feature type="transmembrane region" description="Helical" evidence="6">
    <location>
        <begin position="53"/>
        <end position="75"/>
    </location>
</feature>
<dbReference type="Pfam" id="PF03739">
    <property type="entry name" value="LptF_LptG"/>
    <property type="match status" value="1"/>
</dbReference>
<dbReference type="GO" id="GO:0015920">
    <property type="term" value="P:lipopolysaccharide transport"/>
    <property type="evidence" value="ECO:0007669"/>
    <property type="project" value="TreeGrafter"/>
</dbReference>
<organism evidence="7 8">
    <name type="scientific">Chlorobium phaeobacteroides (strain DSM 266 / SMG 266 / 2430)</name>
    <dbReference type="NCBI Taxonomy" id="290317"/>
    <lineage>
        <taxon>Bacteria</taxon>
        <taxon>Pseudomonadati</taxon>
        <taxon>Chlorobiota</taxon>
        <taxon>Chlorobiia</taxon>
        <taxon>Chlorobiales</taxon>
        <taxon>Chlorobiaceae</taxon>
        <taxon>Chlorobium/Pelodictyon group</taxon>
        <taxon>Chlorobium</taxon>
    </lineage>
</organism>
<comment type="subcellular location">
    <subcellularLocation>
        <location evidence="1">Cell membrane</location>
        <topology evidence="1">Multi-pass membrane protein</topology>
    </subcellularLocation>
</comment>
<dbReference type="AlphaFoldDB" id="A1BF11"/>
<proteinExistence type="predicted"/>
<evidence type="ECO:0000256" key="5">
    <source>
        <dbReference type="ARBA" id="ARBA00023136"/>
    </source>
</evidence>
<dbReference type="STRING" id="290317.Cpha266_0940"/>
<dbReference type="EMBL" id="CP000492">
    <property type="protein sequence ID" value="ABL64988.1"/>
    <property type="molecule type" value="Genomic_DNA"/>
</dbReference>
<dbReference type="PANTHER" id="PTHR33529:SF6">
    <property type="entry name" value="YJGP_YJGQ FAMILY PERMEASE"/>
    <property type="match status" value="1"/>
</dbReference>
<dbReference type="eggNOG" id="COG0795">
    <property type="taxonomic scope" value="Bacteria"/>
</dbReference>
<dbReference type="InterPro" id="IPR005495">
    <property type="entry name" value="LptG/LptF_permease"/>
</dbReference>
<evidence type="ECO:0000256" key="1">
    <source>
        <dbReference type="ARBA" id="ARBA00004651"/>
    </source>
</evidence>
<evidence type="ECO:0000256" key="6">
    <source>
        <dbReference type="SAM" id="Phobius"/>
    </source>
</evidence>
<evidence type="ECO:0000256" key="3">
    <source>
        <dbReference type="ARBA" id="ARBA00022692"/>
    </source>
</evidence>
<dbReference type="PANTHER" id="PTHR33529">
    <property type="entry name" value="SLR0882 PROTEIN-RELATED"/>
    <property type="match status" value="1"/>
</dbReference>
<dbReference type="KEGG" id="cph:Cpha266_0940"/>
<keyword evidence="8" id="KW-1185">Reference proteome</keyword>
<keyword evidence="4 6" id="KW-1133">Transmembrane helix</keyword>
<protein>
    <submittedName>
        <fullName evidence="7">Permease YjgP/YjgQ family protein</fullName>
    </submittedName>
</protein>
<name>A1BF11_CHLPD</name>
<feature type="transmembrane region" description="Helical" evidence="6">
    <location>
        <begin position="96"/>
        <end position="114"/>
    </location>
</feature>
<keyword evidence="2" id="KW-1003">Cell membrane</keyword>
<evidence type="ECO:0000313" key="7">
    <source>
        <dbReference type="EMBL" id="ABL64988.1"/>
    </source>
</evidence>
<dbReference type="Proteomes" id="UP000008701">
    <property type="component" value="Chromosome"/>
</dbReference>
<evidence type="ECO:0000313" key="8">
    <source>
        <dbReference type="Proteomes" id="UP000008701"/>
    </source>
</evidence>
<dbReference type="RefSeq" id="WP_011744815.1">
    <property type="nucleotide sequence ID" value="NC_008639.1"/>
</dbReference>
<feature type="transmembrane region" description="Helical" evidence="6">
    <location>
        <begin position="416"/>
        <end position="438"/>
    </location>
</feature>
<evidence type="ECO:0000256" key="4">
    <source>
        <dbReference type="ARBA" id="ARBA00022989"/>
    </source>
</evidence>
<dbReference type="HOGENOM" id="CLU_028799_6_0_10"/>
<feature type="transmembrane region" description="Helical" evidence="6">
    <location>
        <begin position="379"/>
        <end position="396"/>
    </location>
</feature>
<dbReference type="OrthoDB" id="1096108at2"/>
<keyword evidence="3 6" id="KW-0812">Transmembrane</keyword>